<accession>A0A7M5VDQ6</accession>
<dbReference type="CDD" id="cd07379">
    <property type="entry name" value="MPP_239FB"/>
    <property type="match status" value="1"/>
</dbReference>
<reference evidence="3" key="1">
    <citation type="submission" date="2021-01" db="UniProtKB">
        <authorList>
            <consortium name="EnsemblMetazoa"/>
        </authorList>
    </citation>
    <scope>IDENTIFICATION</scope>
</reference>
<dbReference type="GO" id="GO:0016787">
    <property type="term" value="F:hydrolase activity"/>
    <property type="evidence" value="ECO:0007669"/>
    <property type="project" value="InterPro"/>
</dbReference>
<evidence type="ECO:0000256" key="1">
    <source>
        <dbReference type="ARBA" id="ARBA00007993"/>
    </source>
</evidence>
<dbReference type="Gene3D" id="3.60.21.10">
    <property type="match status" value="1"/>
</dbReference>
<dbReference type="PANTHER" id="PTHR12905:SF0">
    <property type="entry name" value="CALCINEURIN-LIKE PHOSPHOESTERASE DOMAIN-CONTAINING PROTEIN"/>
    <property type="match status" value="1"/>
</dbReference>
<name>A0A7M5VDQ6_9CNID</name>
<organism evidence="3 4">
    <name type="scientific">Clytia hemisphaerica</name>
    <dbReference type="NCBI Taxonomy" id="252671"/>
    <lineage>
        <taxon>Eukaryota</taxon>
        <taxon>Metazoa</taxon>
        <taxon>Cnidaria</taxon>
        <taxon>Hydrozoa</taxon>
        <taxon>Hydroidolina</taxon>
        <taxon>Leptothecata</taxon>
        <taxon>Obeliida</taxon>
        <taxon>Clytiidae</taxon>
        <taxon>Clytia</taxon>
    </lineage>
</organism>
<dbReference type="InterPro" id="IPR051693">
    <property type="entry name" value="UPF0046_metallophosphoest"/>
</dbReference>
<dbReference type="RefSeq" id="XP_066933519.1">
    <property type="nucleotide sequence ID" value="XM_067077418.1"/>
</dbReference>
<dbReference type="InterPro" id="IPR029052">
    <property type="entry name" value="Metallo-depent_PP-like"/>
</dbReference>
<feature type="domain" description="Calcineurin-like phosphoesterase" evidence="2">
    <location>
        <begin position="54"/>
        <end position="245"/>
    </location>
</feature>
<proteinExistence type="inferred from homology"/>
<dbReference type="Pfam" id="PF00149">
    <property type="entry name" value="Metallophos"/>
    <property type="match status" value="1"/>
</dbReference>
<dbReference type="SUPFAM" id="SSF56300">
    <property type="entry name" value="Metallo-dependent phosphatases"/>
    <property type="match status" value="1"/>
</dbReference>
<comment type="similarity">
    <text evidence="1">Belongs to the UPF0046 family.</text>
</comment>
<evidence type="ECO:0000313" key="4">
    <source>
        <dbReference type="Proteomes" id="UP000594262"/>
    </source>
</evidence>
<evidence type="ECO:0000259" key="2">
    <source>
        <dbReference type="Pfam" id="PF00149"/>
    </source>
</evidence>
<protein>
    <recommendedName>
        <fullName evidence="2">Calcineurin-like phosphoesterase domain-containing protein</fullName>
    </recommendedName>
</protein>
<dbReference type="GeneID" id="136821187"/>
<dbReference type="InterPro" id="IPR004843">
    <property type="entry name" value="Calcineurin-like_PHP"/>
</dbReference>
<evidence type="ECO:0000313" key="3">
    <source>
        <dbReference type="EnsemblMetazoa" id="CLYHEMP008903.1"/>
    </source>
</evidence>
<dbReference type="Proteomes" id="UP000594262">
    <property type="component" value="Unplaced"/>
</dbReference>
<keyword evidence="4" id="KW-1185">Reference proteome</keyword>
<dbReference type="AlphaFoldDB" id="A0A7M5VDQ6"/>
<dbReference type="OrthoDB" id="630188at2759"/>
<dbReference type="EnsemblMetazoa" id="CLYHEMT008903.1">
    <property type="protein sequence ID" value="CLYHEMP008903.1"/>
    <property type="gene ID" value="CLYHEMG008903"/>
</dbReference>
<sequence>MAEESGKIKVHPMTQKPTQLWDKIKVKGQNKKQKKLDVKDYVKLPKEQKPGHVRFVFVSDTHSQTDNLEMPEGDILIHAGDFSNVGKPGEIDKFNEFLGRIQPKYKHLIVIAGNHELTFDPFGAESAGYLLPKDCLGLDHKEMKKKLTNCTFIEDQAVEVMGFKIYGSPWQPEFGGWAYNLKRGADCLEKWDLIPDDTDILVTHGPPLGYGDHCSSQMRAGCAELLSTIQNRVKPMIHVFGHIHEAYGIWTDSTTTYINASICTLRYKPSNKPIIMDLKLPEKK</sequence>
<dbReference type="PANTHER" id="PTHR12905">
    <property type="entry name" value="METALLOPHOSPHOESTERASE"/>
    <property type="match status" value="1"/>
</dbReference>